<dbReference type="AlphaFoldDB" id="A0A2Z4GGC6"/>
<dbReference type="Pfam" id="PF02595">
    <property type="entry name" value="Gly_kinase"/>
    <property type="match status" value="1"/>
</dbReference>
<dbReference type="NCBIfam" id="TIGR00045">
    <property type="entry name" value="glycerate kinase"/>
    <property type="match status" value="1"/>
</dbReference>
<evidence type="ECO:0000256" key="4">
    <source>
        <dbReference type="PIRNR" id="PIRNR006078"/>
    </source>
</evidence>
<accession>A0A2Z4GGC6</accession>
<dbReference type="GO" id="GO:0031388">
    <property type="term" value="P:organic acid phosphorylation"/>
    <property type="evidence" value="ECO:0007669"/>
    <property type="project" value="UniProtKB-UniRule"/>
</dbReference>
<organism evidence="5 6">
    <name type="scientific">Arcticibacterium luteifluviistationis</name>
    <dbReference type="NCBI Taxonomy" id="1784714"/>
    <lineage>
        <taxon>Bacteria</taxon>
        <taxon>Pseudomonadati</taxon>
        <taxon>Bacteroidota</taxon>
        <taxon>Cytophagia</taxon>
        <taxon>Cytophagales</taxon>
        <taxon>Leadbetterellaceae</taxon>
        <taxon>Arcticibacterium</taxon>
    </lineage>
</organism>
<dbReference type="InterPro" id="IPR018193">
    <property type="entry name" value="Glyc_kinase_flavodox-like_fold"/>
</dbReference>
<comment type="similarity">
    <text evidence="1 4">Belongs to the glycerate kinase type-1 family.</text>
</comment>
<dbReference type="Proteomes" id="UP000249873">
    <property type="component" value="Chromosome"/>
</dbReference>
<dbReference type="KEGG" id="als:DJ013_18930"/>
<dbReference type="InterPro" id="IPR004381">
    <property type="entry name" value="Glycerate_kinase"/>
</dbReference>
<dbReference type="PANTHER" id="PTHR21599">
    <property type="entry name" value="GLYCERATE KINASE"/>
    <property type="match status" value="1"/>
</dbReference>
<evidence type="ECO:0000313" key="5">
    <source>
        <dbReference type="EMBL" id="AWW00128.1"/>
    </source>
</evidence>
<dbReference type="InterPro" id="IPR036129">
    <property type="entry name" value="Glycerate_kinase_sf"/>
</dbReference>
<dbReference type="EMBL" id="CP029480">
    <property type="protein sequence ID" value="AWW00128.1"/>
    <property type="molecule type" value="Genomic_DNA"/>
</dbReference>
<protein>
    <submittedName>
        <fullName evidence="5">Glycerate kinase</fullName>
    </submittedName>
</protein>
<dbReference type="InterPro" id="IPR018197">
    <property type="entry name" value="Glycerate_kinase_RE-like"/>
</dbReference>
<evidence type="ECO:0000313" key="6">
    <source>
        <dbReference type="Proteomes" id="UP000249873"/>
    </source>
</evidence>
<name>A0A2Z4GGC6_9BACT</name>
<dbReference type="Gene3D" id="3.90.1510.10">
    <property type="entry name" value="Glycerate kinase, domain 2"/>
    <property type="match status" value="1"/>
</dbReference>
<keyword evidence="6" id="KW-1185">Reference proteome</keyword>
<keyword evidence="2 4" id="KW-0808">Transferase</keyword>
<sequence>MKILISSDSFKGSLSSKEVGEALKAGILNKNQDINVEVVSVADGGEGSLSAINESLQGEEIKQFVKDPFWRTTTASYLKKDKTAYIEMAAASGLHLIKESQRNPEFTTSYGTGQQIKHAVKNGVDEVYLFVGGTATNDGGIGMAQTLGYKFLDEAGESVLTIGEGLSQIKKIVPPEEKLDFKLKIVVDVNNPLYGPNGAAHIFAAQKGADEATIERLDNGLRNLSEIIKRDLGKDVSQLAGGGAAGGVGAGMSAFFDAEILPGTETIMDIIGFDEKLKGVDLIITGEGKLDHQTLSGKLIAGICKKAKSPVIAVCGINELSEKESETLGLKKVYSLVNDKISKSEAIENAKSLLTEIGEQIVLDLA</sequence>
<dbReference type="GO" id="GO:0008887">
    <property type="term" value="F:glycerate kinase activity"/>
    <property type="evidence" value="ECO:0007669"/>
    <property type="project" value="UniProtKB-UniRule"/>
</dbReference>
<dbReference type="Gene3D" id="3.40.50.10350">
    <property type="entry name" value="Glycerate kinase, domain 1"/>
    <property type="match status" value="1"/>
</dbReference>
<gene>
    <name evidence="5" type="ORF">DJ013_18930</name>
</gene>
<dbReference type="PANTHER" id="PTHR21599:SF0">
    <property type="entry name" value="GLYCERATE KINASE"/>
    <property type="match status" value="1"/>
</dbReference>
<keyword evidence="3 4" id="KW-0418">Kinase</keyword>
<evidence type="ECO:0000256" key="1">
    <source>
        <dbReference type="ARBA" id="ARBA00006284"/>
    </source>
</evidence>
<dbReference type="RefSeq" id="WP_111373495.1">
    <property type="nucleotide sequence ID" value="NZ_CP029480.1"/>
</dbReference>
<evidence type="ECO:0000256" key="3">
    <source>
        <dbReference type="ARBA" id="ARBA00022777"/>
    </source>
</evidence>
<dbReference type="SUPFAM" id="SSF110738">
    <property type="entry name" value="Glycerate kinase I"/>
    <property type="match status" value="1"/>
</dbReference>
<dbReference type="OrthoDB" id="9774290at2"/>
<evidence type="ECO:0000256" key="2">
    <source>
        <dbReference type="ARBA" id="ARBA00022679"/>
    </source>
</evidence>
<proteinExistence type="inferred from homology"/>
<reference evidence="5 6" key="1">
    <citation type="submission" date="2018-05" db="EMBL/GenBank/DDBJ databases">
        <title>Complete genome sequence of Arcticibacterium luteifluviistationis SM1504T, a cytophagaceae bacterium isolated from Arctic surface seawater.</title>
        <authorList>
            <person name="Li Y."/>
            <person name="Qin Q.-L."/>
        </authorList>
    </citation>
    <scope>NUCLEOTIDE SEQUENCE [LARGE SCALE GENOMIC DNA]</scope>
    <source>
        <strain evidence="5 6">SM1504</strain>
    </source>
</reference>
<dbReference type="PIRSF" id="PIRSF006078">
    <property type="entry name" value="GlxK"/>
    <property type="match status" value="1"/>
</dbReference>